<dbReference type="PANTHER" id="PTHR36452:SF1">
    <property type="entry name" value="DUF2461 DOMAIN-CONTAINING PROTEIN"/>
    <property type="match status" value="1"/>
</dbReference>
<dbReference type="InterPro" id="IPR015996">
    <property type="entry name" value="UCP028451"/>
</dbReference>
<evidence type="ECO:0000313" key="2">
    <source>
        <dbReference type="Proteomes" id="UP000320876"/>
    </source>
</evidence>
<dbReference type="EMBL" id="VFML01000001">
    <property type="protein sequence ID" value="TQJ01206.1"/>
    <property type="molecule type" value="Genomic_DNA"/>
</dbReference>
<gene>
    <name evidence="1" type="ORF">FB471_0871</name>
</gene>
<accession>A0A542DDS3</accession>
<sequence length="221" mass="24868">MSFDGFGEYAIDFYDGLVADNSKTYWNANVRTYRDDVRAPMEALLAELEPEFGDGFGKGKVFRPHRDVRFSKDKRPYKTHCGGVIEQGRGGGAYYVEVGPAGLRVGGGCFHLATDQLAAFRRAVDTELHGESLAGILDRLRAAGWTIAGEALRTKPRGFAADHPRIELLRHKSLYAVHTWEPDDALHERGCLDRVRAAWRQVRPFNEWARDHVGVSELPRR</sequence>
<dbReference type="PANTHER" id="PTHR36452">
    <property type="entry name" value="CHROMOSOME 12, WHOLE GENOME SHOTGUN SEQUENCE"/>
    <property type="match status" value="1"/>
</dbReference>
<dbReference type="AlphaFoldDB" id="A0A542DDS3"/>
<dbReference type="PIRSF" id="PIRSF028451">
    <property type="entry name" value="UCP028451"/>
    <property type="match status" value="1"/>
</dbReference>
<dbReference type="InterPro" id="IPR012808">
    <property type="entry name" value="CHP02453"/>
</dbReference>
<dbReference type="Pfam" id="PF09365">
    <property type="entry name" value="DUF2461"/>
    <property type="match status" value="1"/>
</dbReference>
<dbReference type="NCBIfam" id="TIGR02453">
    <property type="entry name" value="TIGR02453 family protein"/>
    <property type="match status" value="1"/>
</dbReference>
<organism evidence="1 2">
    <name type="scientific">Amycolatopsis cihanbeyliensis</name>
    <dbReference type="NCBI Taxonomy" id="1128664"/>
    <lineage>
        <taxon>Bacteria</taxon>
        <taxon>Bacillati</taxon>
        <taxon>Actinomycetota</taxon>
        <taxon>Actinomycetes</taxon>
        <taxon>Pseudonocardiales</taxon>
        <taxon>Pseudonocardiaceae</taxon>
        <taxon>Amycolatopsis</taxon>
    </lineage>
</organism>
<comment type="caution">
    <text evidence="1">The sequence shown here is derived from an EMBL/GenBank/DDBJ whole genome shotgun (WGS) entry which is preliminary data.</text>
</comment>
<dbReference type="Proteomes" id="UP000320876">
    <property type="component" value="Unassembled WGS sequence"/>
</dbReference>
<dbReference type="OrthoDB" id="9794241at2"/>
<protein>
    <submittedName>
        <fullName evidence="1">Uncharacterized protein (TIGR02453 family)</fullName>
    </submittedName>
</protein>
<evidence type="ECO:0000313" key="1">
    <source>
        <dbReference type="EMBL" id="TQJ01206.1"/>
    </source>
</evidence>
<keyword evidence="2" id="KW-1185">Reference proteome</keyword>
<name>A0A542DDS3_AMYCI</name>
<reference evidence="1 2" key="1">
    <citation type="submission" date="2019-06" db="EMBL/GenBank/DDBJ databases">
        <title>Sequencing the genomes of 1000 actinobacteria strains.</title>
        <authorList>
            <person name="Klenk H.-P."/>
        </authorList>
    </citation>
    <scope>NUCLEOTIDE SEQUENCE [LARGE SCALE GENOMIC DNA]</scope>
    <source>
        <strain evidence="1 2">DSM 45679</strain>
    </source>
</reference>
<dbReference type="RefSeq" id="WP_141996043.1">
    <property type="nucleotide sequence ID" value="NZ_VFML01000001.1"/>
</dbReference>
<proteinExistence type="predicted"/>